<evidence type="ECO:0000313" key="2">
    <source>
        <dbReference type="Proteomes" id="UP001162131"/>
    </source>
</evidence>
<gene>
    <name evidence="1" type="ORF">BSTOLATCC_MIC54154</name>
</gene>
<sequence>MISKTCNSFFNDLITFLHSRSENFRERTYFLLDISQIHCSLLSLNLYHHQLCASIIFNAPYTPQFAFVERVISFIKRKFKSIQEGLILNKLEISINYAAGMINMKALMKSIVEKYSILALRGQDLGD</sequence>
<comment type="caution">
    <text evidence="1">The sequence shown here is derived from an EMBL/GenBank/DDBJ whole genome shotgun (WGS) entry which is preliminary data.</text>
</comment>
<keyword evidence="2" id="KW-1185">Reference proteome</keyword>
<reference evidence="1" key="1">
    <citation type="submission" date="2021-09" db="EMBL/GenBank/DDBJ databases">
        <authorList>
            <consortium name="AG Swart"/>
            <person name="Singh M."/>
            <person name="Singh A."/>
            <person name="Seah K."/>
            <person name="Emmerich C."/>
        </authorList>
    </citation>
    <scope>NUCLEOTIDE SEQUENCE</scope>
    <source>
        <strain evidence="1">ATCC30299</strain>
    </source>
</reference>
<proteinExistence type="predicted"/>
<dbReference type="EMBL" id="CAJZBQ010000053">
    <property type="protein sequence ID" value="CAG9331956.1"/>
    <property type="molecule type" value="Genomic_DNA"/>
</dbReference>
<name>A0AAU9K438_9CILI</name>
<dbReference type="Proteomes" id="UP001162131">
    <property type="component" value="Unassembled WGS sequence"/>
</dbReference>
<organism evidence="1 2">
    <name type="scientific">Blepharisma stoltei</name>
    <dbReference type="NCBI Taxonomy" id="1481888"/>
    <lineage>
        <taxon>Eukaryota</taxon>
        <taxon>Sar</taxon>
        <taxon>Alveolata</taxon>
        <taxon>Ciliophora</taxon>
        <taxon>Postciliodesmatophora</taxon>
        <taxon>Heterotrichea</taxon>
        <taxon>Heterotrichida</taxon>
        <taxon>Blepharismidae</taxon>
        <taxon>Blepharisma</taxon>
    </lineage>
</organism>
<accession>A0AAU9K438</accession>
<dbReference type="AlphaFoldDB" id="A0AAU9K438"/>
<evidence type="ECO:0000313" key="1">
    <source>
        <dbReference type="EMBL" id="CAG9331956.1"/>
    </source>
</evidence>
<protein>
    <submittedName>
        <fullName evidence="1">Uncharacterized protein</fullName>
    </submittedName>
</protein>